<dbReference type="AlphaFoldDB" id="A0A8R7P7Z1"/>
<dbReference type="Proteomes" id="UP000015106">
    <property type="component" value="Chromosome 1"/>
</dbReference>
<keyword evidence="2" id="KW-1185">Reference proteome</keyword>
<evidence type="ECO:0000313" key="1">
    <source>
        <dbReference type="EnsemblPlants" id="TuG1812G0100004330.01.T02.cds377485"/>
    </source>
</evidence>
<protein>
    <submittedName>
        <fullName evidence="1">Uncharacterized protein</fullName>
    </submittedName>
</protein>
<reference evidence="1" key="3">
    <citation type="submission" date="2022-06" db="UniProtKB">
        <authorList>
            <consortium name="EnsemblPlants"/>
        </authorList>
    </citation>
    <scope>IDENTIFICATION</scope>
</reference>
<reference evidence="1" key="2">
    <citation type="submission" date="2018-03" db="EMBL/GenBank/DDBJ databases">
        <title>The Triticum urartu genome reveals the dynamic nature of wheat genome evolution.</title>
        <authorList>
            <person name="Ling H."/>
            <person name="Ma B."/>
            <person name="Shi X."/>
            <person name="Liu H."/>
            <person name="Dong L."/>
            <person name="Sun H."/>
            <person name="Cao Y."/>
            <person name="Gao Q."/>
            <person name="Zheng S."/>
            <person name="Li Y."/>
            <person name="Yu Y."/>
            <person name="Du H."/>
            <person name="Qi M."/>
            <person name="Li Y."/>
            <person name="Yu H."/>
            <person name="Cui Y."/>
            <person name="Wang N."/>
            <person name="Chen C."/>
            <person name="Wu H."/>
            <person name="Zhao Y."/>
            <person name="Zhang J."/>
            <person name="Li Y."/>
            <person name="Zhou W."/>
            <person name="Zhang B."/>
            <person name="Hu W."/>
            <person name="Eijk M."/>
            <person name="Tang J."/>
            <person name="Witsenboer H."/>
            <person name="Zhao S."/>
            <person name="Li Z."/>
            <person name="Zhang A."/>
            <person name="Wang D."/>
            <person name="Liang C."/>
        </authorList>
    </citation>
    <scope>NUCLEOTIDE SEQUENCE [LARGE SCALE GENOMIC DNA]</scope>
    <source>
        <strain evidence="1">cv. G1812</strain>
    </source>
</reference>
<evidence type="ECO:0000313" key="2">
    <source>
        <dbReference type="Proteomes" id="UP000015106"/>
    </source>
</evidence>
<accession>A0A8R7P7Z1</accession>
<sequence>MFINNIMLYFSNPLNLLLQDPVLVSADTKRRPGLSPR</sequence>
<name>A0A8R7P7Z1_TRIUA</name>
<proteinExistence type="predicted"/>
<reference evidence="2" key="1">
    <citation type="journal article" date="2013" name="Nature">
        <title>Draft genome of the wheat A-genome progenitor Triticum urartu.</title>
        <authorList>
            <person name="Ling H.Q."/>
            <person name="Zhao S."/>
            <person name="Liu D."/>
            <person name="Wang J."/>
            <person name="Sun H."/>
            <person name="Zhang C."/>
            <person name="Fan H."/>
            <person name="Li D."/>
            <person name="Dong L."/>
            <person name="Tao Y."/>
            <person name="Gao C."/>
            <person name="Wu H."/>
            <person name="Li Y."/>
            <person name="Cui Y."/>
            <person name="Guo X."/>
            <person name="Zheng S."/>
            <person name="Wang B."/>
            <person name="Yu K."/>
            <person name="Liang Q."/>
            <person name="Yang W."/>
            <person name="Lou X."/>
            <person name="Chen J."/>
            <person name="Feng M."/>
            <person name="Jian J."/>
            <person name="Zhang X."/>
            <person name="Luo G."/>
            <person name="Jiang Y."/>
            <person name="Liu J."/>
            <person name="Wang Z."/>
            <person name="Sha Y."/>
            <person name="Zhang B."/>
            <person name="Wu H."/>
            <person name="Tang D."/>
            <person name="Shen Q."/>
            <person name="Xue P."/>
            <person name="Zou S."/>
            <person name="Wang X."/>
            <person name="Liu X."/>
            <person name="Wang F."/>
            <person name="Yang Y."/>
            <person name="An X."/>
            <person name="Dong Z."/>
            <person name="Zhang K."/>
            <person name="Zhang X."/>
            <person name="Luo M.C."/>
            <person name="Dvorak J."/>
            <person name="Tong Y."/>
            <person name="Wang J."/>
            <person name="Yang H."/>
            <person name="Li Z."/>
            <person name="Wang D."/>
            <person name="Zhang A."/>
            <person name="Wang J."/>
        </authorList>
    </citation>
    <scope>NUCLEOTIDE SEQUENCE</scope>
    <source>
        <strain evidence="2">cv. G1812</strain>
    </source>
</reference>
<dbReference type="Gramene" id="TuG1812G0100004330.01.T02">
    <property type="protein sequence ID" value="TuG1812G0100004330.01.T02.cds377485"/>
    <property type="gene ID" value="TuG1812G0100004330.01"/>
</dbReference>
<dbReference type="EnsemblPlants" id="TuG1812G0100004330.01.T02">
    <property type="protein sequence ID" value="TuG1812G0100004330.01.T02.cds377485"/>
    <property type="gene ID" value="TuG1812G0100004330.01"/>
</dbReference>
<organism evidence="1 2">
    <name type="scientific">Triticum urartu</name>
    <name type="common">Red wild einkorn</name>
    <name type="synonym">Crithodium urartu</name>
    <dbReference type="NCBI Taxonomy" id="4572"/>
    <lineage>
        <taxon>Eukaryota</taxon>
        <taxon>Viridiplantae</taxon>
        <taxon>Streptophyta</taxon>
        <taxon>Embryophyta</taxon>
        <taxon>Tracheophyta</taxon>
        <taxon>Spermatophyta</taxon>
        <taxon>Magnoliopsida</taxon>
        <taxon>Liliopsida</taxon>
        <taxon>Poales</taxon>
        <taxon>Poaceae</taxon>
        <taxon>BOP clade</taxon>
        <taxon>Pooideae</taxon>
        <taxon>Triticodae</taxon>
        <taxon>Triticeae</taxon>
        <taxon>Triticinae</taxon>
        <taxon>Triticum</taxon>
    </lineage>
</organism>